<feature type="region of interest" description="Disordered" evidence="1">
    <location>
        <begin position="511"/>
        <end position="539"/>
    </location>
</feature>
<evidence type="ECO:0000313" key="3">
    <source>
        <dbReference type="Proteomes" id="UP001159363"/>
    </source>
</evidence>
<reference evidence="2 3" key="1">
    <citation type="submission" date="2023-02" db="EMBL/GenBank/DDBJ databases">
        <title>LHISI_Scaffold_Assembly.</title>
        <authorList>
            <person name="Stuart O.P."/>
            <person name="Cleave R."/>
            <person name="Magrath M.J.L."/>
            <person name="Mikheyev A.S."/>
        </authorList>
    </citation>
    <scope>NUCLEOTIDE SEQUENCE [LARGE SCALE GENOMIC DNA]</scope>
    <source>
        <strain evidence="2">Daus_M_001</strain>
        <tissue evidence="2">Leg muscle</tissue>
    </source>
</reference>
<comment type="caution">
    <text evidence="2">The sequence shown here is derived from an EMBL/GenBank/DDBJ whole genome shotgun (WGS) entry which is preliminary data.</text>
</comment>
<gene>
    <name evidence="2" type="ORF">PR048_026066</name>
</gene>
<evidence type="ECO:0000256" key="1">
    <source>
        <dbReference type="SAM" id="MobiDB-lite"/>
    </source>
</evidence>
<protein>
    <submittedName>
        <fullName evidence="2">Uncharacterized protein</fullName>
    </submittedName>
</protein>
<dbReference type="EMBL" id="JARBHB010000011">
    <property type="protein sequence ID" value="KAJ8872461.1"/>
    <property type="molecule type" value="Genomic_DNA"/>
</dbReference>
<proteinExistence type="predicted"/>
<dbReference type="Proteomes" id="UP001159363">
    <property type="component" value="Chromosome 10"/>
</dbReference>
<organism evidence="2 3">
    <name type="scientific">Dryococelus australis</name>
    <dbReference type="NCBI Taxonomy" id="614101"/>
    <lineage>
        <taxon>Eukaryota</taxon>
        <taxon>Metazoa</taxon>
        <taxon>Ecdysozoa</taxon>
        <taxon>Arthropoda</taxon>
        <taxon>Hexapoda</taxon>
        <taxon>Insecta</taxon>
        <taxon>Pterygota</taxon>
        <taxon>Neoptera</taxon>
        <taxon>Polyneoptera</taxon>
        <taxon>Phasmatodea</taxon>
        <taxon>Verophasmatodea</taxon>
        <taxon>Anareolatae</taxon>
        <taxon>Phasmatidae</taxon>
        <taxon>Eurycanthinae</taxon>
        <taxon>Dryococelus</taxon>
    </lineage>
</organism>
<sequence length="640" mass="71254">MTHYSATPFASFTYELALSQFRGLGGRAVSPLASHKGDPISTPCRVTGFSHEGIVPDDAVGVRVFSGISRFPRPLIPVLLYTHLNHSRRPNLFPHLSQFHNRVLRLIPSQSRISLPPVASHLITSQRIASQRIALQRNASLYCGTSLERIVMLKIMGRKVKTTHHESTTPPTCSFFPAIEAESRRSDKGDTSTCFEYTIATERKALNWHAILCVTFKYQGKLVRPGAAIGNLTAIQMQRQQAPMNAGKSPVVGRGKHHGIGSARPPIAVAENGRHDDLSCHALRQRCPSRAATGDLTPITSSAKVDAKHREQMFSVRAQLELRSHYRLELREPHNTLCFLLHCHHLTGGVSADGRWRSRLCHNLKLNPRLVYGFPAVVGNLPLAPRDRATSTANRCFDEHVTQHAELTTNRCCTVECSSRQNVAKLSLHEEEYPGSRILVGLQESLKLQTPEAIIRVDLTLFVTRIFERIGKYGDFPRIVFTKPISVFRLTNGPHDGESLYRVPSGNRGAYHHSTSSGPWSQTSRLTATRNDLTSRDRSTLSTYHDGIEYRRPRAGAISQPTPPRVHPLSDLRAPGLSGWIHYRAGNHAELKRQIVPRTPATHASKRAPFANQRLVTYLSPHNPANMETFAACRVFGVSE</sequence>
<evidence type="ECO:0000313" key="2">
    <source>
        <dbReference type="EMBL" id="KAJ8872461.1"/>
    </source>
</evidence>
<feature type="compositionally biased region" description="Polar residues" evidence="1">
    <location>
        <begin position="513"/>
        <end position="532"/>
    </location>
</feature>
<accession>A0ABQ9GKA6</accession>
<name>A0ABQ9GKA6_9NEOP</name>
<keyword evidence="3" id="KW-1185">Reference proteome</keyword>